<sequence length="237" mass="25450">MSTKKYDKDGYLRPQLTLDATDNNRTTTNATALDDNYVLHMLENKTQSHYVTEIPKPMLSTSTRSITNSKVTVFPDSLGKQLGNDILADEADDYDDDKTGTGTGTGTANGALQKAQRLKQLASVAFAPITVLTKPDRPDNWVIYNKASEEPPLPQPPTLSLDVAPTGEVPTPIRFFNNGWKKQDLKAIPETAPSSTTKTDTPQTATETDITTEQAGASGAGEEEGGESTTVAASESN</sequence>
<name>B4GPE2_DROPE</name>
<dbReference type="OrthoDB" id="823504at2759"/>
<organism evidence="3">
    <name type="scientific">Drosophila persimilis</name>
    <name type="common">Fruit fly</name>
    <dbReference type="NCBI Taxonomy" id="7234"/>
    <lineage>
        <taxon>Eukaryota</taxon>
        <taxon>Metazoa</taxon>
        <taxon>Ecdysozoa</taxon>
        <taxon>Arthropoda</taxon>
        <taxon>Hexapoda</taxon>
        <taxon>Insecta</taxon>
        <taxon>Pterygota</taxon>
        <taxon>Neoptera</taxon>
        <taxon>Endopterygota</taxon>
        <taxon>Diptera</taxon>
        <taxon>Brachycera</taxon>
        <taxon>Muscomorpha</taxon>
        <taxon>Ephydroidea</taxon>
        <taxon>Drosophilidae</taxon>
        <taxon>Drosophila</taxon>
        <taxon>Sophophora</taxon>
    </lineage>
</organism>
<dbReference type="Proteomes" id="UP000008744">
    <property type="component" value="Unassembled WGS sequence"/>
</dbReference>
<keyword evidence="3" id="KW-1185">Reference proteome</keyword>
<reference evidence="2 3" key="1">
    <citation type="journal article" date="2007" name="Nature">
        <title>Evolution of genes and genomes on the Drosophila phylogeny.</title>
        <authorList>
            <consortium name="Drosophila 12 Genomes Consortium"/>
            <person name="Clark A.G."/>
            <person name="Eisen M.B."/>
            <person name="Smith D.R."/>
            <person name="Bergman C.M."/>
            <person name="Oliver B."/>
            <person name="Markow T.A."/>
            <person name="Kaufman T.C."/>
            <person name="Kellis M."/>
            <person name="Gelbart W."/>
            <person name="Iyer V.N."/>
            <person name="Pollard D.A."/>
            <person name="Sackton T.B."/>
            <person name="Larracuente A.M."/>
            <person name="Singh N.D."/>
            <person name="Abad J.P."/>
            <person name="Abt D.N."/>
            <person name="Adryan B."/>
            <person name="Aguade M."/>
            <person name="Akashi H."/>
            <person name="Anderson W.W."/>
            <person name="Aquadro C.F."/>
            <person name="Ardell D.H."/>
            <person name="Arguello R."/>
            <person name="Artieri C.G."/>
            <person name="Barbash D.A."/>
            <person name="Barker D."/>
            <person name="Barsanti P."/>
            <person name="Batterham P."/>
            <person name="Batzoglou S."/>
            <person name="Begun D."/>
            <person name="Bhutkar A."/>
            <person name="Blanco E."/>
            <person name="Bosak S.A."/>
            <person name="Bradley R.K."/>
            <person name="Brand A.D."/>
            <person name="Brent M.R."/>
            <person name="Brooks A.N."/>
            <person name="Brown R.H."/>
            <person name="Butlin R.K."/>
            <person name="Caggese C."/>
            <person name="Calvi B.R."/>
            <person name="Bernardo de Carvalho A."/>
            <person name="Caspi A."/>
            <person name="Castrezana S."/>
            <person name="Celniker S.E."/>
            <person name="Chang J.L."/>
            <person name="Chapple C."/>
            <person name="Chatterji S."/>
            <person name="Chinwalla A."/>
            <person name="Civetta A."/>
            <person name="Clifton S.W."/>
            <person name="Comeron J.M."/>
            <person name="Costello J.C."/>
            <person name="Coyne J.A."/>
            <person name="Daub J."/>
            <person name="David R.G."/>
            <person name="Delcher A.L."/>
            <person name="Delehaunty K."/>
            <person name="Do C.B."/>
            <person name="Ebling H."/>
            <person name="Edwards K."/>
            <person name="Eickbush T."/>
            <person name="Evans J.D."/>
            <person name="Filipski A."/>
            <person name="Findeiss S."/>
            <person name="Freyhult E."/>
            <person name="Fulton L."/>
            <person name="Fulton R."/>
            <person name="Garcia A.C."/>
            <person name="Gardiner A."/>
            <person name="Garfield D.A."/>
            <person name="Garvin B.E."/>
            <person name="Gibson G."/>
            <person name="Gilbert D."/>
            <person name="Gnerre S."/>
            <person name="Godfrey J."/>
            <person name="Good R."/>
            <person name="Gotea V."/>
            <person name="Gravely B."/>
            <person name="Greenberg A.J."/>
            <person name="Griffiths-Jones S."/>
            <person name="Gross S."/>
            <person name="Guigo R."/>
            <person name="Gustafson E.A."/>
            <person name="Haerty W."/>
            <person name="Hahn M.W."/>
            <person name="Halligan D.L."/>
            <person name="Halpern A.L."/>
            <person name="Halter G.M."/>
            <person name="Han M.V."/>
            <person name="Heger A."/>
            <person name="Hillier L."/>
            <person name="Hinrichs A.S."/>
            <person name="Holmes I."/>
            <person name="Hoskins R.A."/>
            <person name="Hubisz M.J."/>
            <person name="Hultmark D."/>
            <person name="Huntley M.A."/>
            <person name="Jaffe D.B."/>
            <person name="Jagadeeshan S."/>
            <person name="Jeck W.R."/>
            <person name="Johnson J."/>
            <person name="Jones C.D."/>
            <person name="Jordan W.C."/>
            <person name="Karpen G.H."/>
            <person name="Kataoka E."/>
            <person name="Keightley P.D."/>
            <person name="Kheradpour P."/>
            <person name="Kirkness E.F."/>
            <person name="Koerich L.B."/>
            <person name="Kristiansen K."/>
            <person name="Kudrna D."/>
            <person name="Kulathinal R.J."/>
            <person name="Kumar S."/>
            <person name="Kwok R."/>
            <person name="Lander E."/>
            <person name="Langley C.H."/>
            <person name="Lapoint R."/>
            <person name="Lazzaro B.P."/>
            <person name="Lee S.J."/>
            <person name="Levesque L."/>
            <person name="Li R."/>
            <person name="Lin C.F."/>
            <person name="Lin M.F."/>
            <person name="Lindblad-Toh K."/>
            <person name="Llopart A."/>
            <person name="Long M."/>
            <person name="Low L."/>
            <person name="Lozovsky E."/>
            <person name="Lu J."/>
            <person name="Luo M."/>
            <person name="Machado C.A."/>
            <person name="Makalowski W."/>
            <person name="Marzo M."/>
            <person name="Matsuda M."/>
            <person name="Matzkin L."/>
            <person name="McAllister B."/>
            <person name="McBride C.S."/>
            <person name="McKernan B."/>
            <person name="McKernan K."/>
            <person name="Mendez-Lago M."/>
            <person name="Minx P."/>
            <person name="Mollenhauer M.U."/>
            <person name="Montooth K."/>
            <person name="Mount S.M."/>
            <person name="Mu X."/>
            <person name="Myers E."/>
            <person name="Negre B."/>
            <person name="Newfeld S."/>
            <person name="Nielsen R."/>
            <person name="Noor M.A."/>
            <person name="O'Grady P."/>
            <person name="Pachter L."/>
            <person name="Papaceit M."/>
            <person name="Parisi M.J."/>
            <person name="Parisi M."/>
            <person name="Parts L."/>
            <person name="Pedersen J.S."/>
            <person name="Pesole G."/>
            <person name="Phillippy A.M."/>
            <person name="Ponting C.P."/>
            <person name="Pop M."/>
            <person name="Porcelli D."/>
            <person name="Powell J.R."/>
            <person name="Prohaska S."/>
            <person name="Pruitt K."/>
            <person name="Puig M."/>
            <person name="Quesneville H."/>
            <person name="Ram K.R."/>
            <person name="Rand D."/>
            <person name="Rasmussen M.D."/>
            <person name="Reed L.K."/>
            <person name="Reenan R."/>
            <person name="Reily A."/>
            <person name="Remington K.A."/>
            <person name="Rieger T.T."/>
            <person name="Ritchie M.G."/>
            <person name="Robin C."/>
            <person name="Rogers Y.H."/>
            <person name="Rohde C."/>
            <person name="Rozas J."/>
            <person name="Rubenfield M.J."/>
            <person name="Ruiz A."/>
            <person name="Russo S."/>
            <person name="Salzberg S.L."/>
            <person name="Sanchez-Gracia A."/>
            <person name="Saranga D.J."/>
            <person name="Sato H."/>
            <person name="Schaeffer S.W."/>
            <person name="Schatz M.C."/>
            <person name="Schlenke T."/>
            <person name="Schwartz R."/>
            <person name="Segarra C."/>
            <person name="Singh R.S."/>
            <person name="Sirot L."/>
            <person name="Sirota M."/>
            <person name="Sisneros N.B."/>
            <person name="Smith C.D."/>
            <person name="Smith T.F."/>
            <person name="Spieth J."/>
            <person name="Stage D.E."/>
            <person name="Stark A."/>
            <person name="Stephan W."/>
            <person name="Strausberg R.L."/>
            <person name="Strempel S."/>
            <person name="Sturgill D."/>
            <person name="Sutton G."/>
            <person name="Sutton G.G."/>
            <person name="Tao W."/>
            <person name="Teichmann S."/>
            <person name="Tobari Y.N."/>
            <person name="Tomimura Y."/>
            <person name="Tsolas J.M."/>
            <person name="Valente V.L."/>
            <person name="Venter E."/>
            <person name="Venter J.C."/>
            <person name="Vicario S."/>
            <person name="Vieira F.G."/>
            <person name="Vilella A.J."/>
            <person name="Villasante A."/>
            <person name="Walenz B."/>
            <person name="Wang J."/>
            <person name="Wasserman M."/>
            <person name="Watts T."/>
            <person name="Wilson D."/>
            <person name="Wilson R.K."/>
            <person name="Wing R.A."/>
            <person name="Wolfner M.F."/>
            <person name="Wong A."/>
            <person name="Wong G.K."/>
            <person name="Wu C.I."/>
            <person name="Wu G."/>
            <person name="Yamamoto D."/>
            <person name="Yang H.P."/>
            <person name="Yang S.P."/>
            <person name="Yorke J.A."/>
            <person name="Yoshida K."/>
            <person name="Zdobnov E."/>
            <person name="Zhang P."/>
            <person name="Zhang Y."/>
            <person name="Zimin A.V."/>
            <person name="Baldwin J."/>
            <person name="Abdouelleil A."/>
            <person name="Abdulkadir J."/>
            <person name="Abebe A."/>
            <person name="Abera B."/>
            <person name="Abreu J."/>
            <person name="Acer S.C."/>
            <person name="Aftuck L."/>
            <person name="Alexander A."/>
            <person name="An P."/>
            <person name="Anderson E."/>
            <person name="Anderson S."/>
            <person name="Arachi H."/>
            <person name="Azer M."/>
            <person name="Bachantsang P."/>
            <person name="Barry A."/>
            <person name="Bayul T."/>
            <person name="Berlin A."/>
            <person name="Bessette D."/>
            <person name="Bloom T."/>
            <person name="Blye J."/>
            <person name="Boguslavskiy L."/>
            <person name="Bonnet C."/>
            <person name="Boukhgalter B."/>
            <person name="Bourzgui I."/>
            <person name="Brown A."/>
            <person name="Cahill P."/>
            <person name="Channer S."/>
            <person name="Cheshatsang Y."/>
            <person name="Chuda L."/>
            <person name="Citroen M."/>
            <person name="Collymore A."/>
            <person name="Cooke P."/>
            <person name="Costello M."/>
            <person name="D'Aco K."/>
            <person name="Daza R."/>
            <person name="De Haan G."/>
            <person name="DeGray S."/>
            <person name="DeMaso C."/>
            <person name="Dhargay N."/>
            <person name="Dooley K."/>
            <person name="Dooley E."/>
            <person name="Doricent M."/>
            <person name="Dorje P."/>
            <person name="Dorjee K."/>
            <person name="Dupes A."/>
            <person name="Elong R."/>
            <person name="Falk J."/>
            <person name="Farina A."/>
            <person name="Faro S."/>
            <person name="Ferguson D."/>
            <person name="Fisher S."/>
            <person name="Foley C.D."/>
            <person name="Franke A."/>
            <person name="Friedrich D."/>
            <person name="Gadbois L."/>
            <person name="Gearin G."/>
            <person name="Gearin C.R."/>
            <person name="Giannoukos G."/>
            <person name="Goode T."/>
            <person name="Graham J."/>
            <person name="Grandbois E."/>
            <person name="Grewal S."/>
            <person name="Gyaltsen K."/>
            <person name="Hafez N."/>
            <person name="Hagos B."/>
            <person name="Hall J."/>
            <person name="Henson C."/>
            <person name="Hollinger A."/>
            <person name="Honan T."/>
            <person name="Huard M.D."/>
            <person name="Hughes L."/>
            <person name="Hurhula B."/>
            <person name="Husby M.E."/>
            <person name="Kamat A."/>
            <person name="Kanga B."/>
            <person name="Kashin S."/>
            <person name="Khazanovich D."/>
            <person name="Kisner P."/>
            <person name="Lance K."/>
            <person name="Lara M."/>
            <person name="Lee W."/>
            <person name="Lennon N."/>
            <person name="Letendre F."/>
            <person name="LeVine R."/>
            <person name="Lipovsky A."/>
            <person name="Liu X."/>
            <person name="Liu J."/>
            <person name="Liu S."/>
            <person name="Lokyitsang T."/>
            <person name="Lokyitsang Y."/>
            <person name="Lubonja R."/>
            <person name="Lui A."/>
            <person name="MacDonald P."/>
            <person name="Magnisalis V."/>
            <person name="Maru K."/>
            <person name="Matthews C."/>
            <person name="McCusker W."/>
            <person name="McDonough S."/>
            <person name="Mehta T."/>
            <person name="Meldrim J."/>
            <person name="Meneus L."/>
            <person name="Mihai O."/>
            <person name="Mihalev A."/>
            <person name="Mihova T."/>
            <person name="Mittelman R."/>
            <person name="Mlenga V."/>
            <person name="Montmayeur A."/>
            <person name="Mulrain L."/>
            <person name="Navidi A."/>
            <person name="Naylor J."/>
            <person name="Negash T."/>
            <person name="Nguyen T."/>
            <person name="Nguyen N."/>
            <person name="Nicol R."/>
            <person name="Norbu C."/>
            <person name="Norbu N."/>
            <person name="Novod N."/>
            <person name="O'Neill B."/>
            <person name="Osman S."/>
            <person name="Markiewicz E."/>
            <person name="Oyono O.L."/>
            <person name="Patti C."/>
            <person name="Phunkhang P."/>
            <person name="Pierre F."/>
            <person name="Priest M."/>
            <person name="Raghuraman S."/>
            <person name="Rege F."/>
            <person name="Reyes R."/>
            <person name="Rise C."/>
            <person name="Rogov P."/>
            <person name="Ross K."/>
            <person name="Ryan E."/>
            <person name="Settipalli S."/>
            <person name="Shea T."/>
            <person name="Sherpa N."/>
            <person name="Shi L."/>
            <person name="Shih D."/>
            <person name="Sparrow T."/>
            <person name="Spaulding J."/>
            <person name="Stalker J."/>
            <person name="Stange-Thomann N."/>
            <person name="Stavropoulos S."/>
            <person name="Stone C."/>
            <person name="Strader C."/>
            <person name="Tesfaye S."/>
            <person name="Thomson T."/>
            <person name="Thoulutsang Y."/>
            <person name="Thoulutsang D."/>
            <person name="Topham K."/>
            <person name="Topping I."/>
            <person name="Tsamla T."/>
            <person name="Vassiliev H."/>
            <person name="Vo A."/>
            <person name="Wangchuk T."/>
            <person name="Wangdi T."/>
            <person name="Weiand M."/>
            <person name="Wilkinson J."/>
            <person name="Wilson A."/>
            <person name="Yadav S."/>
            <person name="Young G."/>
            <person name="Yu Q."/>
            <person name="Zembek L."/>
            <person name="Zhong D."/>
            <person name="Zimmer A."/>
            <person name="Zwirko Z."/>
            <person name="Jaffe D.B."/>
            <person name="Alvarez P."/>
            <person name="Brockman W."/>
            <person name="Butler J."/>
            <person name="Chin C."/>
            <person name="Gnerre S."/>
            <person name="Grabherr M."/>
            <person name="Kleber M."/>
            <person name="Mauceli E."/>
            <person name="MacCallum I."/>
        </authorList>
    </citation>
    <scope>NUCLEOTIDE SEQUENCE [LARGE SCALE GENOMIC DNA]</scope>
    <source>
        <strain evidence="3">MSH-3 / Tucson 14011-0111.49</strain>
    </source>
</reference>
<protein>
    <submittedName>
        <fullName evidence="2">GL13627</fullName>
    </submittedName>
</protein>
<feature type="compositionally biased region" description="Low complexity" evidence="1">
    <location>
        <begin position="227"/>
        <end position="237"/>
    </location>
</feature>
<accession>B4GPE2</accession>
<dbReference type="EMBL" id="CH479186">
    <property type="protein sequence ID" value="EDW39025.1"/>
    <property type="molecule type" value="Genomic_DNA"/>
</dbReference>
<evidence type="ECO:0000256" key="1">
    <source>
        <dbReference type="SAM" id="MobiDB-lite"/>
    </source>
</evidence>
<dbReference type="eggNOG" id="KOG2408">
    <property type="taxonomic scope" value="Eukaryota"/>
</dbReference>
<proteinExistence type="predicted"/>
<dbReference type="AlphaFoldDB" id="B4GPE2"/>
<feature type="region of interest" description="Disordered" evidence="1">
    <location>
        <begin position="184"/>
        <end position="237"/>
    </location>
</feature>
<evidence type="ECO:0000313" key="3">
    <source>
        <dbReference type="Proteomes" id="UP000008744"/>
    </source>
</evidence>
<gene>
    <name evidence="2" type="primary">Dper\GL13627</name>
    <name evidence="2" type="ORF">Dper_GL13627</name>
</gene>
<evidence type="ECO:0000313" key="2">
    <source>
        <dbReference type="EMBL" id="EDW39025.1"/>
    </source>
</evidence>
<dbReference type="HOGENOM" id="CLU_1171710_0_0_1"/>
<feature type="compositionally biased region" description="Polar residues" evidence="1">
    <location>
        <begin position="192"/>
        <end position="209"/>
    </location>
</feature>